<organism evidence="1 2">
    <name type="scientific">Floridaenema evergladense BLCC-F167</name>
    <dbReference type="NCBI Taxonomy" id="3153639"/>
    <lineage>
        <taxon>Bacteria</taxon>
        <taxon>Bacillati</taxon>
        <taxon>Cyanobacteriota</taxon>
        <taxon>Cyanophyceae</taxon>
        <taxon>Oscillatoriophycideae</taxon>
        <taxon>Aerosakkonematales</taxon>
        <taxon>Aerosakkonemataceae</taxon>
        <taxon>Floridanema</taxon>
        <taxon>Floridanema evergladense</taxon>
    </lineage>
</organism>
<proteinExistence type="predicted"/>
<evidence type="ECO:0008006" key="3">
    <source>
        <dbReference type="Google" id="ProtNLM"/>
    </source>
</evidence>
<evidence type="ECO:0000313" key="1">
    <source>
        <dbReference type="EMBL" id="MFB2832986.1"/>
    </source>
</evidence>
<dbReference type="RefSeq" id="WP_413275461.1">
    <property type="nucleotide sequence ID" value="NZ_JBHFNT010000004.1"/>
</dbReference>
<dbReference type="Proteomes" id="UP001576780">
    <property type="component" value="Unassembled WGS sequence"/>
</dbReference>
<keyword evidence="2" id="KW-1185">Reference proteome</keyword>
<reference evidence="1 2" key="1">
    <citation type="submission" date="2024-09" db="EMBL/GenBank/DDBJ databases">
        <title>Floridaenema gen nov. (Aerosakkonemataceae, Aerosakkonematales ord. nov., Cyanobacteria) from benthic tropical and subtropical fresh waters, with the description of four new species.</title>
        <authorList>
            <person name="Moretto J.A."/>
            <person name="Berthold D.E."/>
            <person name="Lefler F.W."/>
            <person name="Huang I.-S."/>
            <person name="Laughinghouse H. IV."/>
        </authorList>
    </citation>
    <scope>NUCLEOTIDE SEQUENCE [LARGE SCALE GENOMIC DNA]</scope>
    <source>
        <strain evidence="1 2">BLCC-F167</strain>
    </source>
</reference>
<dbReference type="EMBL" id="JBHFNT010000004">
    <property type="protein sequence ID" value="MFB2832986.1"/>
    <property type="molecule type" value="Genomic_DNA"/>
</dbReference>
<gene>
    <name evidence="1" type="ORF">ACE1CA_00475</name>
</gene>
<comment type="caution">
    <text evidence="1">The sequence shown here is derived from an EMBL/GenBank/DDBJ whole genome shotgun (WGS) entry which is preliminary data.</text>
</comment>
<evidence type="ECO:0000313" key="2">
    <source>
        <dbReference type="Proteomes" id="UP001576780"/>
    </source>
</evidence>
<name>A0ABV4WD41_9CYAN</name>
<sequence length="95" mass="10794">MNWVIYMARTEIVFSTNLSLAIALLCELQGISKSQFLRMAALQYAAEILYQGNVENLNKIYLVSLLRLAIEESSDKELSPSFKSRFLETLNNGFP</sequence>
<protein>
    <recommendedName>
        <fullName evidence="3">Ribbon-helix-helix protein CopG domain-containing protein</fullName>
    </recommendedName>
</protein>
<accession>A0ABV4WD41</accession>